<organism evidence="10 11">
    <name type="scientific">Reinekea forsetii</name>
    <dbReference type="NCBI Taxonomy" id="1336806"/>
    <lineage>
        <taxon>Bacteria</taxon>
        <taxon>Pseudomonadati</taxon>
        <taxon>Pseudomonadota</taxon>
        <taxon>Gammaproteobacteria</taxon>
        <taxon>Oceanospirillales</taxon>
        <taxon>Saccharospirillaceae</taxon>
        <taxon>Reinekea</taxon>
    </lineage>
</organism>
<dbReference type="InterPro" id="IPR012340">
    <property type="entry name" value="NA-bd_OB-fold"/>
</dbReference>
<feature type="binding site" evidence="8">
    <location>
        <position position="173"/>
    </location>
    <ligand>
        <name>L-aspartate</name>
        <dbReference type="ChEBI" id="CHEBI:29991"/>
    </ligand>
</feature>
<keyword evidence="5 8" id="KW-0067">ATP-binding</keyword>
<reference evidence="10 11" key="1">
    <citation type="journal article" date="2017" name="Environ. Microbiol.">
        <title>Genomic and physiological analyses of 'Reinekea forsetii' reveal a versatile opportunistic lifestyle during spring algae blooms.</title>
        <authorList>
            <person name="Avci B."/>
            <person name="Hahnke R.L."/>
            <person name="Chafee M."/>
            <person name="Fischer T."/>
            <person name="Gruber-Vodicka H."/>
            <person name="Tegetmeyer H.E."/>
            <person name="Harder J."/>
            <person name="Fuchs B.M."/>
            <person name="Amann R.I."/>
            <person name="Teeling H."/>
        </authorList>
    </citation>
    <scope>NUCLEOTIDE SEQUENCE [LARGE SCALE GENOMIC DNA]</scope>
    <source>
        <strain evidence="10 11">Hel1_31_D35</strain>
    </source>
</reference>
<evidence type="ECO:0000256" key="4">
    <source>
        <dbReference type="ARBA" id="ARBA00022741"/>
    </source>
</evidence>
<proteinExistence type="inferred from homology"/>
<dbReference type="EC" id="6.1.1.23" evidence="8"/>
<dbReference type="Gene3D" id="3.30.1360.30">
    <property type="entry name" value="GAD-like domain"/>
    <property type="match status" value="1"/>
</dbReference>
<dbReference type="GO" id="GO:0005737">
    <property type="term" value="C:cytoplasm"/>
    <property type="evidence" value="ECO:0007669"/>
    <property type="project" value="UniProtKB-SubCell"/>
</dbReference>
<keyword evidence="3 8" id="KW-0436">Ligase</keyword>
<feature type="binding site" evidence="8">
    <location>
        <position position="482"/>
    </location>
    <ligand>
        <name>ATP</name>
        <dbReference type="ChEBI" id="CHEBI:30616"/>
    </ligand>
</feature>
<dbReference type="NCBIfam" id="NF001750">
    <property type="entry name" value="PRK00476.1"/>
    <property type="match status" value="1"/>
</dbReference>
<evidence type="ECO:0000256" key="1">
    <source>
        <dbReference type="ARBA" id="ARBA00006303"/>
    </source>
</evidence>
<feature type="binding site" evidence="8">
    <location>
        <position position="219"/>
    </location>
    <ligand>
        <name>L-aspartate</name>
        <dbReference type="ChEBI" id="CHEBI:29991"/>
    </ligand>
</feature>
<dbReference type="OrthoDB" id="9802326at2"/>
<dbReference type="InterPro" id="IPR004524">
    <property type="entry name" value="Asp-tRNA-ligase_1"/>
</dbReference>
<protein>
    <recommendedName>
        <fullName evidence="8">Aspartate--tRNA(Asp/Asn) ligase</fullName>
        <ecNumber evidence="8">6.1.1.23</ecNumber>
    </recommendedName>
    <alternativeName>
        <fullName evidence="8">Aspartyl-tRNA synthetase</fullName>
        <shortName evidence="8">AspRS</shortName>
    </alternativeName>
    <alternativeName>
        <fullName evidence="8">Non-discriminating aspartyl-tRNA synthetase</fullName>
        <shortName evidence="8">ND-AspRS</shortName>
    </alternativeName>
</protein>
<dbReference type="PANTHER" id="PTHR22594">
    <property type="entry name" value="ASPARTYL/LYSYL-TRNA SYNTHETASE"/>
    <property type="match status" value="1"/>
</dbReference>
<feature type="binding site" evidence="8">
    <location>
        <begin position="534"/>
        <end position="537"/>
    </location>
    <ligand>
        <name>ATP</name>
        <dbReference type="ChEBI" id="CHEBI:30616"/>
    </ligand>
</feature>
<evidence type="ECO:0000256" key="7">
    <source>
        <dbReference type="ARBA" id="ARBA00023146"/>
    </source>
</evidence>
<dbReference type="InterPro" id="IPR047090">
    <property type="entry name" value="AspRS_core"/>
</dbReference>
<dbReference type="PRINTS" id="PR01042">
    <property type="entry name" value="TRNASYNTHASP"/>
</dbReference>
<dbReference type="SUPFAM" id="SSF55261">
    <property type="entry name" value="GAD domain-like"/>
    <property type="match status" value="1"/>
</dbReference>
<evidence type="ECO:0000256" key="6">
    <source>
        <dbReference type="ARBA" id="ARBA00022917"/>
    </source>
</evidence>
<feature type="site" description="Important for tRNA non-discrimination" evidence="8">
    <location>
        <position position="30"/>
    </location>
</feature>
<keyword evidence="7 8" id="KW-0030">Aminoacyl-tRNA synthetase</keyword>
<feature type="site" description="Important for tRNA non-discrimination" evidence="8">
    <location>
        <position position="81"/>
    </location>
</feature>
<evidence type="ECO:0000313" key="10">
    <source>
        <dbReference type="EMBL" id="ATX76176.1"/>
    </source>
</evidence>
<dbReference type="Pfam" id="PF02938">
    <property type="entry name" value="GAD"/>
    <property type="match status" value="1"/>
</dbReference>
<dbReference type="CDD" id="cd04317">
    <property type="entry name" value="EcAspRS_like_N"/>
    <property type="match status" value="1"/>
</dbReference>
<feature type="binding site" evidence="8">
    <location>
        <position position="489"/>
    </location>
    <ligand>
        <name>L-aspartate</name>
        <dbReference type="ChEBI" id="CHEBI:29991"/>
    </ligand>
</feature>
<dbReference type="InterPro" id="IPR045864">
    <property type="entry name" value="aa-tRNA-synth_II/BPL/LPL"/>
</dbReference>
<dbReference type="AlphaFoldDB" id="A0A2K8KTE7"/>
<dbReference type="InterPro" id="IPR002312">
    <property type="entry name" value="Asp/Asn-tRNA-synth_IIb"/>
</dbReference>
<dbReference type="PROSITE" id="PS50862">
    <property type="entry name" value="AA_TRNA_LIGASE_II"/>
    <property type="match status" value="1"/>
</dbReference>
<dbReference type="InterPro" id="IPR004364">
    <property type="entry name" value="Aa-tRNA-synt_II"/>
</dbReference>
<feature type="binding site" evidence="8">
    <location>
        <begin position="219"/>
        <end position="221"/>
    </location>
    <ligand>
        <name>ATP</name>
        <dbReference type="ChEBI" id="CHEBI:30616"/>
    </ligand>
</feature>
<dbReference type="InterPro" id="IPR047089">
    <property type="entry name" value="Asp-tRNA-ligase_1_N"/>
</dbReference>
<feature type="region of interest" description="Aspartate" evidence="8">
    <location>
        <begin position="197"/>
        <end position="200"/>
    </location>
</feature>
<dbReference type="InterPro" id="IPR029351">
    <property type="entry name" value="GAD_dom"/>
</dbReference>
<evidence type="ECO:0000313" key="11">
    <source>
        <dbReference type="Proteomes" id="UP000229757"/>
    </source>
</evidence>
<dbReference type="GO" id="GO:0004815">
    <property type="term" value="F:aspartate-tRNA ligase activity"/>
    <property type="evidence" value="ECO:0007669"/>
    <property type="project" value="UniProtKB-UniRule"/>
</dbReference>
<evidence type="ECO:0000256" key="5">
    <source>
        <dbReference type="ARBA" id="ARBA00022840"/>
    </source>
</evidence>
<dbReference type="InterPro" id="IPR006195">
    <property type="entry name" value="aa-tRNA-synth_II"/>
</dbReference>
<dbReference type="InterPro" id="IPR004365">
    <property type="entry name" value="NA-bd_OB_tRNA"/>
</dbReference>
<dbReference type="Proteomes" id="UP000229757">
    <property type="component" value="Chromosome"/>
</dbReference>
<dbReference type="NCBIfam" id="TIGR00459">
    <property type="entry name" value="aspS_bact"/>
    <property type="match status" value="1"/>
</dbReference>
<dbReference type="SUPFAM" id="SSF55681">
    <property type="entry name" value="Class II aaRS and biotin synthetases"/>
    <property type="match status" value="1"/>
</dbReference>
<dbReference type="PANTHER" id="PTHR22594:SF5">
    <property type="entry name" value="ASPARTATE--TRNA LIGASE, MITOCHONDRIAL"/>
    <property type="match status" value="1"/>
</dbReference>
<dbReference type="HAMAP" id="MF_00044">
    <property type="entry name" value="Asp_tRNA_synth_type1"/>
    <property type="match status" value="1"/>
</dbReference>
<gene>
    <name evidence="8" type="primary">aspS</name>
    <name evidence="10" type="ORF">REIFOR_01019</name>
</gene>
<keyword evidence="11" id="KW-1185">Reference proteome</keyword>
<dbReference type="CDD" id="cd00777">
    <property type="entry name" value="AspRS_core"/>
    <property type="match status" value="1"/>
</dbReference>
<keyword evidence="2 8" id="KW-0963">Cytoplasm</keyword>
<dbReference type="RefSeq" id="WP_100256535.1">
    <property type="nucleotide sequence ID" value="NZ_CP011797.1"/>
</dbReference>
<keyword evidence="4 8" id="KW-0547">Nucleotide-binding</keyword>
<comment type="function">
    <text evidence="8">Aspartyl-tRNA synthetase with relaxed tRNA specificity since it is able to aspartylate not only its cognate tRNA(Asp) but also tRNA(Asn). Reaction proceeds in two steps: L-aspartate is first activated by ATP to form Asp-AMP and then transferred to the acceptor end of tRNA(Asp/Asn).</text>
</comment>
<dbReference type="KEGG" id="rfo:REIFOR_01019"/>
<dbReference type="SUPFAM" id="SSF50249">
    <property type="entry name" value="Nucleic acid-binding proteins"/>
    <property type="match status" value="1"/>
</dbReference>
<dbReference type="Gene3D" id="2.40.50.140">
    <property type="entry name" value="Nucleic acid-binding proteins"/>
    <property type="match status" value="1"/>
</dbReference>
<evidence type="ECO:0000256" key="3">
    <source>
        <dbReference type="ARBA" id="ARBA00022598"/>
    </source>
</evidence>
<accession>A0A2K8KTE7</accession>
<dbReference type="InterPro" id="IPR004115">
    <property type="entry name" value="GAD-like_sf"/>
</dbReference>
<feature type="binding site" evidence="8">
    <location>
        <position position="449"/>
    </location>
    <ligand>
        <name>L-aspartate</name>
        <dbReference type="ChEBI" id="CHEBI:29991"/>
    </ligand>
</feature>
<comment type="subcellular location">
    <subcellularLocation>
        <location evidence="8">Cytoplasm</location>
    </subcellularLocation>
</comment>
<dbReference type="GO" id="GO:0050560">
    <property type="term" value="F:aspartate-tRNA(Asn) ligase activity"/>
    <property type="evidence" value="ECO:0007669"/>
    <property type="project" value="UniProtKB-EC"/>
</dbReference>
<dbReference type="Pfam" id="PF01336">
    <property type="entry name" value="tRNA_anti-codon"/>
    <property type="match status" value="1"/>
</dbReference>
<feature type="domain" description="Aminoacyl-transfer RNA synthetases class-II family profile" evidence="9">
    <location>
        <begin position="142"/>
        <end position="555"/>
    </location>
</feature>
<dbReference type="EMBL" id="CP011797">
    <property type="protein sequence ID" value="ATX76176.1"/>
    <property type="molecule type" value="Genomic_DNA"/>
</dbReference>
<dbReference type="Gene3D" id="3.30.930.10">
    <property type="entry name" value="Bira Bifunctional Protein, Domain 2"/>
    <property type="match status" value="1"/>
</dbReference>
<dbReference type="GO" id="GO:0003676">
    <property type="term" value="F:nucleic acid binding"/>
    <property type="evidence" value="ECO:0007669"/>
    <property type="project" value="InterPro"/>
</dbReference>
<evidence type="ECO:0000256" key="8">
    <source>
        <dbReference type="HAMAP-Rule" id="MF_00044"/>
    </source>
</evidence>
<feature type="binding site" evidence="8">
    <location>
        <position position="228"/>
    </location>
    <ligand>
        <name>ATP</name>
        <dbReference type="ChEBI" id="CHEBI:30616"/>
    </ligand>
</feature>
<sequence>MRSLYCGELNSSHIDQTVTVSGWVHRRRDHGGVIFLDMRDREGILQVVFDPDAEASFATADKVRSEYVVEITGLVRARPEGTSNKNMGTGEIEMLGRSISVLNKAQTPPFPLDGYSDVGEDVRLKFRYMDLRRPEMQQKLILRARITSAIRRSLEDQGFIDIETPILNRATPEGARDYLVPSRTHAGSFFSLPQSPQLFKQLLMVAGFDRYYQIAKCFRDEDLRADRQPEFTQIDLETSFMDEEGIMGITETMIRELFKKVLDVEFDDFPRMAFAEAMERYGSDKPDLRIPLELVTVSDLMAGVEFKVFSGPAIDPQGRVAALKVPGGNSLTRKQIDDYTKFVGIYGAKGLAYIKVNDLTDLEEGLQSPIVKFLPIEVRKALLERLDAQNGDLIFFGADKAKIVNDALGALRCKIGADLDLYTKAWAPLWVVDFPMFELNGDVRLNALHHPFTMPSCTIEELKANPEAALSRAYDMVLNGMELGGGSIRIHNEEMQNAVFDVLKMDKEEQEDKFGFLLAALRFGAPPHGGLAFGLDRLVMLMTGSDSIREVIAFPKTQTAACVMTRAPSQVEPEQLKELHIRVRKAASDT</sequence>
<evidence type="ECO:0000256" key="2">
    <source>
        <dbReference type="ARBA" id="ARBA00022490"/>
    </source>
</evidence>
<dbReference type="Pfam" id="PF00152">
    <property type="entry name" value="tRNA-synt_2"/>
    <property type="match status" value="1"/>
</dbReference>
<comment type="similarity">
    <text evidence="1 8">Belongs to the class-II aminoacyl-tRNA synthetase family. Type 1 subfamily.</text>
</comment>
<dbReference type="GO" id="GO:0006422">
    <property type="term" value="P:aspartyl-tRNA aminoacylation"/>
    <property type="evidence" value="ECO:0007669"/>
    <property type="project" value="UniProtKB-UniRule"/>
</dbReference>
<comment type="catalytic activity">
    <reaction evidence="8">
        <text>tRNA(Asx) + L-aspartate + ATP = L-aspartyl-tRNA(Asx) + AMP + diphosphate</text>
        <dbReference type="Rhea" id="RHEA:18349"/>
        <dbReference type="Rhea" id="RHEA-COMP:9710"/>
        <dbReference type="Rhea" id="RHEA-COMP:9711"/>
        <dbReference type="ChEBI" id="CHEBI:29991"/>
        <dbReference type="ChEBI" id="CHEBI:30616"/>
        <dbReference type="ChEBI" id="CHEBI:33019"/>
        <dbReference type="ChEBI" id="CHEBI:78442"/>
        <dbReference type="ChEBI" id="CHEBI:78516"/>
        <dbReference type="ChEBI" id="CHEBI:456215"/>
        <dbReference type="EC" id="6.1.1.23"/>
    </reaction>
</comment>
<name>A0A2K8KTE7_9GAMM</name>
<keyword evidence="6 8" id="KW-0648">Protein biosynthesis</keyword>
<comment type="subunit">
    <text evidence="8">Homodimer.</text>
</comment>
<dbReference type="GO" id="GO:0005524">
    <property type="term" value="F:ATP binding"/>
    <property type="evidence" value="ECO:0007669"/>
    <property type="project" value="UniProtKB-UniRule"/>
</dbReference>
<evidence type="ECO:0000259" key="9">
    <source>
        <dbReference type="PROSITE" id="PS50862"/>
    </source>
</evidence>